<sequence>MLVEKYSQNLAGIKTELSRYSHLSVFNCALNHLNPRDGKDSFGTMPWVIMFLLKLSLQEKSGALHISPQAFHVLANKIFKLGNYLVDVPSKTFLLMVRSMLAQQLWYQVPPAEAWRYVYLQKTLLDRSADINERLFLSRTGISLQDYYKITVYLLSQAGKQSSNSVIRYGLTSFYSHLSPQMPDETLVGFLRLVALPFSHLHPYMQKFVVKDSNSAELYQETPLKNKPIILEGNGLVIFNAGICISGLKSIAMDILKGDDAFTDRFGEDVEDYIGERLKLTPLDVYSVEDLKGVITVKSGSIADYVASDGSEIIVFESKSITPNVLMKCAYDPEHLSKLLRDSFIKGIAQGQETAHKLAVSGKFKGMRARVIIITLDDFFIYGGEYVADFISEGLEADFVKEYGALPVPMADVLYMTLQDLNFLTEWLKDKPKDSVFKLLDQLADKQREAGGARFSLAQHIGEHIKGLDMRGDVGIEVAVERSMADMEGLLGANGKYWRAQHPVTFMRAFDRFQQRLIQSFA</sequence>
<keyword evidence="1" id="KW-0614">Plasmid</keyword>
<evidence type="ECO:0000313" key="1">
    <source>
        <dbReference type="EMBL" id="QGZ32925.1"/>
    </source>
</evidence>
<organism evidence="1 2">
    <name type="scientific">Stutzerimonas stutzeri</name>
    <name type="common">Pseudomonas stutzeri</name>
    <dbReference type="NCBI Taxonomy" id="316"/>
    <lineage>
        <taxon>Bacteria</taxon>
        <taxon>Pseudomonadati</taxon>
        <taxon>Pseudomonadota</taxon>
        <taxon>Gammaproteobacteria</taxon>
        <taxon>Pseudomonadales</taxon>
        <taxon>Pseudomonadaceae</taxon>
        <taxon>Stutzerimonas</taxon>
    </lineage>
</organism>
<accession>A0A6I6LWL2</accession>
<reference evidence="1 2" key="1">
    <citation type="submission" date="2019-12" db="EMBL/GenBank/DDBJ databases">
        <title>Complete genome sequence of Pseudomonas stutzeri.</title>
        <authorList>
            <person name="Lim S.R."/>
            <person name="Kim J.H."/>
        </authorList>
    </citation>
    <scope>NUCLEOTIDE SEQUENCE [LARGE SCALE GENOMIC DNA]</scope>
    <source>
        <strain evidence="1 2">PM101005</strain>
        <plasmid evidence="2">p1_pm101005</plasmid>
    </source>
</reference>
<name>A0A6I6LWL2_STUST</name>
<dbReference type="AlphaFoldDB" id="A0A6I6LWL2"/>
<geneLocation type="plasmid" evidence="2">
    <name>p1_pm101005</name>
</geneLocation>
<dbReference type="Proteomes" id="UP000438983">
    <property type="component" value="Plasmid p1_PM101005"/>
</dbReference>
<evidence type="ECO:0000313" key="2">
    <source>
        <dbReference type="Proteomes" id="UP000438983"/>
    </source>
</evidence>
<protein>
    <submittedName>
        <fullName evidence="1">Uncharacterized protein</fullName>
    </submittedName>
</protein>
<dbReference type="EMBL" id="CP046903">
    <property type="protein sequence ID" value="QGZ32925.1"/>
    <property type="molecule type" value="Genomic_DNA"/>
</dbReference>
<proteinExistence type="predicted"/>
<gene>
    <name evidence="1" type="ORF">GQA94_22640</name>
</gene>
<dbReference type="OrthoDB" id="6867341at2"/>
<dbReference type="RefSeq" id="WP_158190227.1">
    <property type="nucleotide sequence ID" value="NZ_CP046903.1"/>
</dbReference>